<keyword evidence="5 7" id="KW-0460">Magnesium</keyword>
<dbReference type="InterPro" id="IPR002586">
    <property type="entry name" value="CobQ/CobB/MinD/ParA_Nub-bd_dom"/>
</dbReference>
<comment type="caution">
    <text evidence="10">The sequence shown here is derived from an EMBL/GenBank/DDBJ whole genome shotgun (WGS) entry which is preliminary data.</text>
</comment>
<keyword evidence="7" id="KW-0169">Cobalamin biosynthesis</keyword>
<dbReference type="EC" id="6.3.5.9" evidence="7"/>
<accession>A0ABW0A3K5</accession>
<feature type="active site" description="Nucleophile" evidence="7">
    <location>
        <position position="370"/>
    </location>
</feature>
<keyword evidence="11" id="KW-1185">Reference proteome</keyword>
<proteinExistence type="inferred from homology"/>
<comment type="catalytic activity">
    <reaction evidence="7">
        <text>hydrogenobyrinate + 2 L-glutamine + 2 ATP + 2 H2O = hydrogenobyrinate a,c-diamide + 2 L-glutamate + 2 ADP + 2 phosphate + 2 H(+)</text>
        <dbReference type="Rhea" id="RHEA:12544"/>
        <dbReference type="ChEBI" id="CHEBI:15377"/>
        <dbReference type="ChEBI" id="CHEBI:15378"/>
        <dbReference type="ChEBI" id="CHEBI:29985"/>
        <dbReference type="ChEBI" id="CHEBI:30616"/>
        <dbReference type="ChEBI" id="CHEBI:43474"/>
        <dbReference type="ChEBI" id="CHEBI:58359"/>
        <dbReference type="ChEBI" id="CHEBI:77873"/>
        <dbReference type="ChEBI" id="CHEBI:77874"/>
        <dbReference type="ChEBI" id="CHEBI:456216"/>
        <dbReference type="EC" id="6.3.5.9"/>
    </reaction>
</comment>
<dbReference type="InterPro" id="IPR029062">
    <property type="entry name" value="Class_I_gatase-like"/>
</dbReference>
<dbReference type="InterPro" id="IPR011698">
    <property type="entry name" value="GATase_3"/>
</dbReference>
<protein>
    <recommendedName>
        <fullName evidence="7">Hydrogenobyrinate a,c-diamide synthase</fullName>
        <ecNumber evidence="7">6.3.5.9</ecNumber>
    </recommendedName>
    <alternativeName>
        <fullName evidence="7">Hydrogenobyrinic acid a,c-diamide synthase</fullName>
    </alternativeName>
</protein>
<comment type="pathway">
    <text evidence="7">Cofactor biosynthesis; adenosylcobalamin biosynthesis; cob(II)yrinate a,c-diamide from precorrin-2 (aerobic route): step 9/10.</text>
</comment>
<evidence type="ECO:0000313" key="10">
    <source>
        <dbReference type="EMBL" id="MFC5146612.1"/>
    </source>
</evidence>
<gene>
    <name evidence="7" type="primary">cobB</name>
    <name evidence="10" type="ORF">ACFPP6_18240</name>
</gene>
<sequence>MVSTHIPRLVIAAPASGSGKTTVATGLMRAFADAGLAVSPHKVGPDYIDPGYHALATGRPGRNLDAYMCGPDRIAPLFLHGAAGCDVAVVEGVMGLYDGASGQGELASTAHVAKLLKAPVVLVVDASSQSRSVAALVHGFASWDPEVRVAGVILNKVGSDRHEALLREALTESGVPVLGAVRRAEQVHTPSRHLGLVPVAERSTEATDAVAAQAARVREGCDLEGLLALARTAPPLTAEPWDPVTTALRAGVPASYPTPTGLWAGVPQGGTGGHEPATGPHSKSKPVIAVAGGPAFTFSYAEHTELLQAAGAEVVTFDPLRDEALPAGTAALVIGGGFPEVYAPELSANERLRKEVAALAATGAPVVAECAGLLYLSRSLDGKPMCGVLPADARMSGRLTLGYREAVAIADNVLAQAGTRVRGHEFHRTVTEPGAGGAPAWGFTHPERRTEGFARDGVHASYLHVHWAGAPGTAARLVTAAGAAEGAGGVGERR</sequence>
<feature type="domain" description="CobB/CobQ-like glutamine amidotransferase" evidence="9">
    <location>
        <begin position="288"/>
        <end position="469"/>
    </location>
</feature>
<dbReference type="CDD" id="cd03130">
    <property type="entry name" value="GATase1_CobB"/>
    <property type="match status" value="1"/>
</dbReference>
<dbReference type="Pfam" id="PF01656">
    <property type="entry name" value="CbiA"/>
    <property type="match status" value="1"/>
</dbReference>
<dbReference type="HAMAP" id="MF_00027">
    <property type="entry name" value="CobB_CbiA"/>
    <property type="match status" value="1"/>
</dbReference>
<feature type="site" description="Increases nucleophilicity of active site Cys" evidence="7">
    <location>
        <position position="464"/>
    </location>
</feature>
<dbReference type="NCBIfam" id="NF002204">
    <property type="entry name" value="PRK01077.1"/>
    <property type="match status" value="1"/>
</dbReference>
<comment type="function">
    <text evidence="7">Catalyzes the ATP-dependent amidation of the two carboxylate groups at positions a and c of hydrogenobyrinate, using either L-glutamine or ammonia as the nitrogen source.</text>
</comment>
<keyword evidence="4 7" id="KW-0067">ATP-binding</keyword>
<dbReference type="PROSITE" id="PS51274">
    <property type="entry name" value="GATASE_COBBQ"/>
    <property type="match status" value="1"/>
</dbReference>
<comment type="similarity">
    <text evidence="7">Belongs to the CobB/CbiA family.</text>
</comment>
<keyword evidence="3 7" id="KW-0547">Nucleotide-binding</keyword>
<dbReference type="CDD" id="cd05388">
    <property type="entry name" value="CobB_N"/>
    <property type="match status" value="1"/>
</dbReference>
<dbReference type="PANTHER" id="PTHR43873">
    <property type="entry name" value="COBYRINATE A,C-DIAMIDE SYNTHASE"/>
    <property type="match status" value="1"/>
</dbReference>
<evidence type="ECO:0000256" key="1">
    <source>
        <dbReference type="ARBA" id="ARBA00001946"/>
    </source>
</evidence>
<dbReference type="SUPFAM" id="SSF52317">
    <property type="entry name" value="Class I glutamine amidotransferase-like"/>
    <property type="match status" value="1"/>
</dbReference>
<evidence type="ECO:0000259" key="8">
    <source>
        <dbReference type="Pfam" id="PF01656"/>
    </source>
</evidence>
<dbReference type="Gene3D" id="3.40.50.880">
    <property type="match status" value="1"/>
</dbReference>
<comment type="miscellaneous">
    <text evidence="7">The a and c carboxylates of hydrogenobyrinate are activated for nucleophilic attack via formation of a phosphorylated intermediate by ATP. CobB catalyzes first the amidation of the c-carboxylate, and then that of the a-carboxylate.</text>
</comment>
<comment type="domain">
    <text evidence="7">Comprises of two domains. The C-terminal domain contains the binding site for glutamine and catalyzes the hydrolysis of this substrate to glutamate and ammonia. The N-terminal domain is anticipated to bind ATP and hydrogenobyrinate and catalyzes the ultimate synthesis of the diamide product. The ammonia produced via the glutaminase domain is probably translocated to the adjacent domain via a molecular tunnel, where it reacts with an activated intermediate.</text>
</comment>
<dbReference type="InterPro" id="IPR004484">
    <property type="entry name" value="CbiA/CobB_synth"/>
</dbReference>
<organism evidence="10 11">
    <name type="scientific">Streptomyces aureoversilis</name>
    <dbReference type="NCBI Taxonomy" id="67277"/>
    <lineage>
        <taxon>Bacteria</taxon>
        <taxon>Bacillati</taxon>
        <taxon>Actinomycetota</taxon>
        <taxon>Actinomycetes</taxon>
        <taxon>Kitasatosporales</taxon>
        <taxon>Streptomycetaceae</taxon>
        <taxon>Streptomyces</taxon>
    </lineage>
</organism>
<name>A0ABW0A3K5_9ACTN</name>
<evidence type="ECO:0000256" key="2">
    <source>
        <dbReference type="ARBA" id="ARBA00022598"/>
    </source>
</evidence>
<dbReference type="InterPro" id="IPR027417">
    <property type="entry name" value="P-loop_NTPase"/>
</dbReference>
<dbReference type="EMBL" id="JBHSKJ010000009">
    <property type="protein sequence ID" value="MFC5146612.1"/>
    <property type="molecule type" value="Genomic_DNA"/>
</dbReference>
<dbReference type="Proteomes" id="UP001596222">
    <property type="component" value="Unassembled WGS sequence"/>
</dbReference>
<evidence type="ECO:0000313" key="11">
    <source>
        <dbReference type="Proteomes" id="UP001596222"/>
    </source>
</evidence>
<feature type="domain" description="CobQ/CobB/MinD/ParA nucleotide binding" evidence="8">
    <location>
        <begin position="9"/>
        <end position="194"/>
    </location>
</feature>
<keyword evidence="2 7" id="KW-0436">Ligase</keyword>
<dbReference type="SUPFAM" id="SSF52540">
    <property type="entry name" value="P-loop containing nucleoside triphosphate hydrolases"/>
    <property type="match status" value="1"/>
</dbReference>
<evidence type="ECO:0000256" key="5">
    <source>
        <dbReference type="ARBA" id="ARBA00022842"/>
    </source>
</evidence>
<dbReference type="RefSeq" id="WP_382043132.1">
    <property type="nucleotide sequence ID" value="NZ_JBHSKJ010000009.1"/>
</dbReference>
<evidence type="ECO:0000256" key="4">
    <source>
        <dbReference type="ARBA" id="ARBA00022840"/>
    </source>
</evidence>
<dbReference type="Pfam" id="PF07685">
    <property type="entry name" value="GATase_3"/>
    <property type="match status" value="1"/>
</dbReference>
<comment type="cofactor">
    <cofactor evidence="1 7">
        <name>Mg(2+)</name>
        <dbReference type="ChEBI" id="CHEBI:18420"/>
    </cofactor>
</comment>
<evidence type="ECO:0000256" key="7">
    <source>
        <dbReference type="HAMAP-Rule" id="MF_00027"/>
    </source>
</evidence>
<keyword evidence="6 7" id="KW-0315">Glutamine amidotransferase</keyword>
<evidence type="ECO:0000256" key="3">
    <source>
        <dbReference type="ARBA" id="ARBA00022741"/>
    </source>
</evidence>
<dbReference type="PANTHER" id="PTHR43873:SF1">
    <property type="entry name" value="COBYRINATE A,C-DIAMIDE SYNTHASE"/>
    <property type="match status" value="1"/>
</dbReference>
<evidence type="ECO:0000256" key="6">
    <source>
        <dbReference type="ARBA" id="ARBA00022962"/>
    </source>
</evidence>
<evidence type="ECO:0000259" key="9">
    <source>
        <dbReference type="Pfam" id="PF07685"/>
    </source>
</evidence>
<dbReference type="Gene3D" id="3.40.50.300">
    <property type="entry name" value="P-loop containing nucleotide triphosphate hydrolases"/>
    <property type="match status" value="1"/>
</dbReference>
<reference evidence="11" key="1">
    <citation type="journal article" date="2019" name="Int. J. Syst. Evol. Microbiol.">
        <title>The Global Catalogue of Microorganisms (GCM) 10K type strain sequencing project: providing services to taxonomists for standard genome sequencing and annotation.</title>
        <authorList>
            <consortium name="The Broad Institute Genomics Platform"/>
            <consortium name="The Broad Institute Genome Sequencing Center for Infectious Disease"/>
            <person name="Wu L."/>
            <person name="Ma J."/>
        </authorList>
    </citation>
    <scope>NUCLEOTIDE SEQUENCE [LARGE SCALE GENOMIC DNA]</scope>
    <source>
        <strain evidence="11">CGMCC 4.1641</strain>
    </source>
</reference>